<sequence length="87" mass="10213">MNWGDQLMISVESAIIGLFSFSIVLLVLSFFKKDKYKELENQVENLTMIVMQENYQLKKKMKVLEEELLGNESYTVPLNERYETNGK</sequence>
<reference evidence="2 3" key="1">
    <citation type="submission" date="2014-04" db="EMBL/GenBank/DDBJ databases">
        <title>Draft genome sequence of Bacillus azotoformans MEV2011, a (co-) denitrifying strain unable to grow in the presence of oxygen.</title>
        <authorList>
            <person name="Nielsen M."/>
            <person name="Schreiber L."/>
            <person name="Finster K."/>
            <person name="Schramm A."/>
        </authorList>
    </citation>
    <scope>NUCLEOTIDE SEQUENCE [LARGE SCALE GENOMIC DNA]</scope>
    <source>
        <strain evidence="2 3">MEV2011</strain>
    </source>
</reference>
<proteinExistence type="predicted"/>
<organism evidence="2 3">
    <name type="scientific">Schinkia azotoformans MEV2011</name>
    <dbReference type="NCBI Taxonomy" id="1348973"/>
    <lineage>
        <taxon>Bacteria</taxon>
        <taxon>Bacillati</taxon>
        <taxon>Bacillota</taxon>
        <taxon>Bacilli</taxon>
        <taxon>Bacillales</taxon>
        <taxon>Bacillaceae</taxon>
        <taxon>Calidifontibacillus/Schinkia group</taxon>
        <taxon>Schinkia</taxon>
    </lineage>
</organism>
<keyword evidence="1" id="KW-0472">Membrane</keyword>
<gene>
    <name evidence="2" type="ORF">M670_01932</name>
</gene>
<evidence type="ECO:0000313" key="2">
    <source>
        <dbReference type="EMBL" id="KEF38721.1"/>
    </source>
</evidence>
<keyword evidence="1" id="KW-0812">Transmembrane</keyword>
<keyword evidence="1" id="KW-1133">Transmembrane helix</keyword>
<dbReference type="CDD" id="cd14686">
    <property type="entry name" value="bZIP"/>
    <property type="match status" value="1"/>
</dbReference>
<evidence type="ECO:0000256" key="1">
    <source>
        <dbReference type="SAM" id="Phobius"/>
    </source>
</evidence>
<accession>A0A072NMQ2</accession>
<dbReference type="EMBL" id="JJRY01000006">
    <property type="protein sequence ID" value="KEF38721.1"/>
    <property type="molecule type" value="Genomic_DNA"/>
</dbReference>
<feature type="transmembrane region" description="Helical" evidence="1">
    <location>
        <begin position="6"/>
        <end position="31"/>
    </location>
</feature>
<dbReference type="Proteomes" id="UP000027936">
    <property type="component" value="Unassembled WGS sequence"/>
</dbReference>
<dbReference type="AlphaFoldDB" id="A0A072NMQ2"/>
<comment type="caution">
    <text evidence="2">The sequence shown here is derived from an EMBL/GenBank/DDBJ whole genome shotgun (WGS) entry which is preliminary data.</text>
</comment>
<dbReference type="PATRIC" id="fig|1348973.3.peg.1882"/>
<evidence type="ECO:0000313" key="3">
    <source>
        <dbReference type="Proteomes" id="UP000027936"/>
    </source>
</evidence>
<protein>
    <submittedName>
        <fullName evidence="2">Uncharacterized protein</fullName>
    </submittedName>
</protein>
<name>A0A072NMQ2_SCHAZ</name>